<keyword evidence="6" id="KW-0732">Signal</keyword>
<evidence type="ECO:0000313" key="9">
    <source>
        <dbReference type="Proteomes" id="UP001187531"/>
    </source>
</evidence>
<keyword evidence="9" id="KW-1185">Reference proteome</keyword>
<dbReference type="InterPro" id="IPR008331">
    <property type="entry name" value="Ferritin_DPS_dom"/>
</dbReference>
<dbReference type="InterPro" id="IPR012347">
    <property type="entry name" value="Ferritin-like"/>
</dbReference>
<feature type="chain" id="PRO_5041683214" description="Ferritin" evidence="6">
    <location>
        <begin position="21"/>
        <end position="226"/>
    </location>
</feature>
<keyword evidence="2 5" id="KW-0409">Iron storage</keyword>
<gene>
    <name evidence="8" type="ORF">QYM36_011353</name>
</gene>
<feature type="domain" description="Ferritin-like diiron" evidence="7">
    <location>
        <begin position="42"/>
        <end position="210"/>
    </location>
</feature>
<dbReference type="PANTHER" id="PTHR11431">
    <property type="entry name" value="FERRITIN"/>
    <property type="match status" value="1"/>
</dbReference>
<dbReference type="GO" id="GO:0006826">
    <property type="term" value="P:iron ion transport"/>
    <property type="evidence" value="ECO:0007669"/>
    <property type="project" value="InterPro"/>
</dbReference>
<protein>
    <recommendedName>
        <fullName evidence="5">Ferritin</fullName>
    </recommendedName>
</protein>
<dbReference type="GO" id="GO:0008198">
    <property type="term" value="F:ferrous iron binding"/>
    <property type="evidence" value="ECO:0007669"/>
    <property type="project" value="TreeGrafter"/>
</dbReference>
<dbReference type="PANTHER" id="PTHR11431:SF51">
    <property type="entry name" value="FERRITIN"/>
    <property type="match status" value="1"/>
</dbReference>
<dbReference type="SUPFAM" id="SSF47240">
    <property type="entry name" value="Ferritin-like"/>
    <property type="match status" value="1"/>
</dbReference>
<dbReference type="Proteomes" id="UP001187531">
    <property type="component" value="Unassembled WGS sequence"/>
</dbReference>
<dbReference type="InterPro" id="IPR009078">
    <property type="entry name" value="Ferritin-like_SF"/>
</dbReference>
<organism evidence="8 9">
    <name type="scientific">Artemia franciscana</name>
    <name type="common">Brine shrimp</name>
    <name type="synonym">Artemia sanfranciscana</name>
    <dbReference type="NCBI Taxonomy" id="6661"/>
    <lineage>
        <taxon>Eukaryota</taxon>
        <taxon>Metazoa</taxon>
        <taxon>Ecdysozoa</taxon>
        <taxon>Arthropoda</taxon>
        <taxon>Crustacea</taxon>
        <taxon>Branchiopoda</taxon>
        <taxon>Anostraca</taxon>
        <taxon>Artemiidae</taxon>
        <taxon>Artemia</taxon>
    </lineage>
</organism>
<dbReference type="AlphaFoldDB" id="A0AA88L162"/>
<evidence type="ECO:0000256" key="4">
    <source>
        <dbReference type="ARBA" id="ARBA00023004"/>
    </source>
</evidence>
<dbReference type="GO" id="GO:0008199">
    <property type="term" value="F:ferric iron binding"/>
    <property type="evidence" value="ECO:0007669"/>
    <property type="project" value="InterPro"/>
</dbReference>
<reference evidence="8" key="1">
    <citation type="submission" date="2023-07" db="EMBL/GenBank/DDBJ databases">
        <title>Chromosome-level genome assembly of Artemia franciscana.</title>
        <authorList>
            <person name="Jo E."/>
        </authorList>
    </citation>
    <scope>NUCLEOTIDE SEQUENCE</scope>
    <source>
        <tissue evidence="8">Whole body</tissue>
    </source>
</reference>
<evidence type="ECO:0000256" key="6">
    <source>
        <dbReference type="SAM" id="SignalP"/>
    </source>
</evidence>
<comment type="caution">
    <text evidence="8">The sequence shown here is derived from an EMBL/GenBank/DDBJ whole genome shotgun (WGS) entry which is preliminary data.</text>
</comment>
<keyword evidence="4 5" id="KW-0408">Iron</keyword>
<dbReference type="EMBL" id="JAVRJZ010000015">
    <property type="protein sequence ID" value="KAK2712632.1"/>
    <property type="molecule type" value="Genomic_DNA"/>
</dbReference>
<evidence type="ECO:0000256" key="1">
    <source>
        <dbReference type="ARBA" id="ARBA00007513"/>
    </source>
</evidence>
<sequence>MIWMKGLLLILLAAVATASATTCYKQLVNNNKNRKECFSAHRSFNDVNLYHLQNLINEHLEHSLKFTMLASHFNKDIKNRNGFYKYFQGLSDEHWNDALELIDYVTLRGGHLNQITVQFKNGTRRTSDSLSLQNLRLQDERGEKHSLGHALDVTRDLITNIRQLIHKTAAHGTENEDAVLAHFLEEKYTEKYVKKMRELSGFMTVLQSFTTEEEGLALDLFDQYIA</sequence>
<name>A0AA88L162_ARTSF</name>
<feature type="signal peptide" evidence="6">
    <location>
        <begin position="1"/>
        <end position="20"/>
    </location>
</feature>
<accession>A0AA88L162</accession>
<dbReference type="InterPro" id="IPR009040">
    <property type="entry name" value="Ferritin-like_diiron"/>
</dbReference>
<dbReference type="PROSITE" id="PS50905">
    <property type="entry name" value="FERRITIN_LIKE"/>
    <property type="match status" value="1"/>
</dbReference>
<keyword evidence="3 5" id="KW-0479">Metal-binding</keyword>
<comment type="function">
    <text evidence="5">Stores iron in a soluble, non-toxic, readily available form. Important for iron homeostasis. Iron is taken up in the ferrous form and deposited as ferric hydroxides after oxidation.</text>
</comment>
<dbReference type="InterPro" id="IPR001519">
    <property type="entry name" value="Ferritin"/>
</dbReference>
<dbReference type="GO" id="GO:0006879">
    <property type="term" value="P:intracellular iron ion homeostasis"/>
    <property type="evidence" value="ECO:0007669"/>
    <property type="project" value="UniProtKB-KW"/>
</dbReference>
<dbReference type="GO" id="GO:0005737">
    <property type="term" value="C:cytoplasm"/>
    <property type="evidence" value="ECO:0007669"/>
    <property type="project" value="TreeGrafter"/>
</dbReference>
<evidence type="ECO:0000259" key="7">
    <source>
        <dbReference type="PROSITE" id="PS50905"/>
    </source>
</evidence>
<dbReference type="Gene3D" id="1.20.1260.10">
    <property type="match status" value="1"/>
</dbReference>
<evidence type="ECO:0000256" key="3">
    <source>
        <dbReference type="ARBA" id="ARBA00022723"/>
    </source>
</evidence>
<proteinExistence type="inferred from homology"/>
<dbReference type="Pfam" id="PF00210">
    <property type="entry name" value="Ferritin"/>
    <property type="match status" value="1"/>
</dbReference>
<comment type="similarity">
    <text evidence="1 5">Belongs to the ferritin family.</text>
</comment>
<evidence type="ECO:0000313" key="8">
    <source>
        <dbReference type="EMBL" id="KAK2712632.1"/>
    </source>
</evidence>
<evidence type="ECO:0000256" key="2">
    <source>
        <dbReference type="ARBA" id="ARBA00022434"/>
    </source>
</evidence>
<evidence type="ECO:0000256" key="5">
    <source>
        <dbReference type="RuleBase" id="RU361145"/>
    </source>
</evidence>
<dbReference type="CDD" id="cd01056">
    <property type="entry name" value="Euk_Ferritin"/>
    <property type="match status" value="1"/>
</dbReference>